<dbReference type="Pfam" id="PF13344">
    <property type="entry name" value="Hydrolase_6"/>
    <property type="match status" value="1"/>
</dbReference>
<dbReference type="Pfam" id="PF13242">
    <property type="entry name" value="Hydrolase_like"/>
    <property type="match status" value="1"/>
</dbReference>
<dbReference type="Gene3D" id="3.40.50.1000">
    <property type="entry name" value="HAD superfamily/HAD-like"/>
    <property type="match status" value="2"/>
</dbReference>
<dbReference type="OrthoDB" id="9791073at2"/>
<name>A0A371BEI4_9BRAD</name>
<sequence>MPHLIPHFSALASSYDVLLCDVWGVVHNGVVSFPDACDALMRARAQGKVVIFITNAPRPGESVIKQIDRLHVPREAYDGIVSSGDVTRDVIAHRKGQTLCHIGPERDLPVFAGLHVEFAPLETADYIVCTGLYDDETEKPEDYRARLDIALKRKLFMVCGNPDLVVERGSELVYCAGSIADLYATMGGEVLYAGKPYRPIYDLALAKAEAALGRKADAKRVIGIGDSVRTDLKGARAFGIDMLFISAGIHAEEFGGRDTPNADAMKTVFAAAGDEPTAVMKHLAW</sequence>
<dbReference type="CDD" id="cd07525">
    <property type="entry name" value="HAD_like"/>
    <property type="match status" value="1"/>
</dbReference>
<evidence type="ECO:0000313" key="2">
    <source>
        <dbReference type="Proteomes" id="UP000263993"/>
    </source>
</evidence>
<gene>
    <name evidence="1" type="ORF">DXH78_10295</name>
</gene>
<dbReference type="PANTHER" id="PTHR19288">
    <property type="entry name" value="4-NITROPHENYLPHOSPHATASE-RELATED"/>
    <property type="match status" value="1"/>
</dbReference>
<dbReference type="InterPro" id="IPR006357">
    <property type="entry name" value="HAD-SF_hydro_IIA"/>
</dbReference>
<dbReference type="EMBL" id="QRGO01000001">
    <property type="protein sequence ID" value="RDV05823.1"/>
    <property type="molecule type" value="Genomic_DNA"/>
</dbReference>
<dbReference type="InterPro" id="IPR006356">
    <property type="entry name" value="HAD-SF_hydro_IIA_hyp3"/>
</dbReference>
<dbReference type="SUPFAM" id="SSF56784">
    <property type="entry name" value="HAD-like"/>
    <property type="match status" value="1"/>
</dbReference>
<dbReference type="RefSeq" id="WP_115517845.1">
    <property type="nucleotide sequence ID" value="NZ_QRGO01000001.1"/>
</dbReference>
<dbReference type="PANTHER" id="PTHR19288:SF90">
    <property type="entry name" value="OS08G0542600 PROTEIN"/>
    <property type="match status" value="1"/>
</dbReference>
<evidence type="ECO:0000313" key="1">
    <source>
        <dbReference type="EMBL" id="RDV05823.1"/>
    </source>
</evidence>
<keyword evidence="2" id="KW-1185">Reference proteome</keyword>
<dbReference type="NCBIfam" id="TIGR01460">
    <property type="entry name" value="HAD-SF-IIA"/>
    <property type="match status" value="1"/>
</dbReference>
<dbReference type="AlphaFoldDB" id="A0A371BEI4"/>
<organism evidence="1 2">
    <name type="scientific">Undibacter mobilis</name>
    <dbReference type="NCBI Taxonomy" id="2292256"/>
    <lineage>
        <taxon>Bacteria</taxon>
        <taxon>Pseudomonadati</taxon>
        <taxon>Pseudomonadota</taxon>
        <taxon>Alphaproteobacteria</taxon>
        <taxon>Hyphomicrobiales</taxon>
        <taxon>Nitrobacteraceae</taxon>
        <taxon>Undibacter</taxon>
    </lineage>
</organism>
<proteinExistence type="predicted"/>
<reference evidence="2" key="1">
    <citation type="submission" date="2018-08" db="EMBL/GenBank/DDBJ databases">
        <authorList>
            <person name="Kim S.-J."/>
            <person name="Jung G.-Y."/>
        </authorList>
    </citation>
    <scope>NUCLEOTIDE SEQUENCE [LARGE SCALE GENOMIC DNA]</scope>
    <source>
        <strain evidence="2">GY_H</strain>
    </source>
</reference>
<dbReference type="InterPro" id="IPR023214">
    <property type="entry name" value="HAD_sf"/>
</dbReference>
<dbReference type="GO" id="GO:0005737">
    <property type="term" value="C:cytoplasm"/>
    <property type="evidence" value="ECO:0007669"/>
    <property type="project" value="TreeGrafter"/>
</dbReference>
<dbReference type="GO" id="GO:0016791">
    <property type="term" value="F:phosphatase activity"/>
    <property type="evidence" value="ECO:0007669"/>
    <property type="project" value="TreeGrafter"/>
</dbReference>
<dbReference type="NCBIfam" id="TIGR01459">
    <property type="entry name" value="HAD-SF-IIA-hyp4"/>
    <property type="match status" value="1"/>
</dbReference>
<accession>A0A371BEI4</accession>
<keyword evidence="1" id="KW-0378">Hydrolase</keyword>
<dbReference type="Proteomes" id="UP000263993">
    <property type="component" value="Unassembled WGS sequence"/>
</dbReference>
<protein>
    <submittedName>
        <fullName evidence="1">TIGR01459 family HAD-type hydrolase</fullName>
    </submittedName>
</protein>
<dbReference type="InterPro" id="IPR036412">
    <property type="entry name" value="HAD-like_sf"/>
</dbReference>
<comment type="caution">
    <text evidence="1">The sequence shown here is derived from an EMBL/GenBank/DDBJ whole genome shotgun (WGS) entry which is preliminary data.</text>
</comment>